<evidence type="ECO:0000259" key="1">
    <source>
        <dbReference type="PROSITE" id="PS50003"/>
    </source>
</evidence>
<dbReference type="SUPFAM" id="SSF50729">
    <property type="entry name" value="PH domain-like"/>
    <property type="match status" value="1"/>
</dbReference>
<dbReference type="InterPro" id="IPR011993">
    <property type="entry name" value="PH-like_dom_sf"/>
</dbReference>
<dbReference type="Proteomes" id="UP001157938">
    <property type="component" value="Unassembled WGS sequence"/>
</dbReference>
<dbReference type="Gene3D" id="2.30.29.30">
    <property type="entry name" value="Pleckstrin-homology domain (PH domain)/Phosphotyrosine-binding domain (PTB)"/>
    <property type="match status" value="1"/>
</dbReference>
<protein>
    <recommendedName>
        <fullName evidence="1">PH domain-containing protein</fullName>
    </recommendedName>
</protein>
<organism evidence="3 5">
    <name type="scientific">Peronospora farinosa</name>
    <dbReference type="NCBI Taxonomy" id="134698"/>
    <lineage>
        <taxon>Eukaryota</taxon>
        <taxon>Sar</taxon>
        <taxon>Stramenopiles</taxon>
        <taxon>Oomycota</taxon>
        <taxon>Peronosporomycetes</taxon>
        <taxon>Peronosporales</taxon>
        <taxon>Peronosporaceae</taxon>
        <taxon>Peronospora</taxon>
    </lineage>
</organism>
<dbReference type="AlphaFoldDB" id="A0AAV0STC4"/>
<feature type="domain" description="PH" evidence="1">
    <location>
        <begin position="204"/>
        <end position="302"/>
    </location>
</feature>
<evidence type="ECO:0000313" key="5">
    <source>
        <dbReference type="Proteomes" id="UP001159659"/>
    </source>
</evidence>
<evidence type="ECO:0000313" key="4">
    <source>
        <dbReference type="Proteomes" id="UP001157938"/>
    </source>
</evidence>
<dbReference type="EMBL" id="CANTFK010000152">
    <property type="protein sequence ID" value="CAI5707374.1"/>
    <property type="molecule type" value="Genomic_DNA"/>
</dbReference>
<accession>A0AAV0STC4</accession>
<dbReference type="Proteomes" id="UP001159659">
    <property type="component" value="Unassembled WGS sequence"/>
</dbReference>
<dbReference type="CDD" id="cd00821">
    <property type="entry name" value="PH"/>
    <property type="match status" value="1"/>
</dbReference>
<sequence>MQRGELATPFDQHLLDVYAGRTSDGLAFFEEHGYFDVSDAANTVQMFRENVGMNEFWDDCKSLDKHDPFERATVYPFGSKSKVPSSRMRSVLHRTNSERFTLQDEDGNPMTENDLLEMEREYRFKVKFFELDDDDEAEFETELVCMKEAIEVIRVEKYHVQKVLFRALKQEDPEEVAASPDDRYTTAEFIDFLPISSQVAQLDLPPYCGNLFILRESIALLRRSWSKRWCILDFWSFKVRLYKRSYWRRLRGELDLRLATKIEMMGHGGFRIEFLGGNVVCMRSRNEREIATWVQLMRFAAEMVRGNAMRLPEISSSKRLLRCSIGF</sequence>
<reference evidence="3" key="2">
    <citation type="submission" date="2022-12" db="EMBL/GenBank/DDBJ databases">
        <authorList>
            <person name="Webb A."/>
        </authorList>
    </citation>
    <scope>NUCLEOTIDE SEQUENCE</scope>
    <source>
        <strain evidence="3">Pf2</strain>
    </source>
</reference>
<reference evidence="2 4" key="1">
    <citation type="submission" date="2021-11" db="EMBL/GenBank/DDBJ databases">
        <authorList>
            <person name="Islam A."/>
            <person name="Islam S."/>
            <person name="Flora M.S."/>
            <person name="Rahman M."/>
            <person name="Ziaur R.M."/>
            <person name="Epstein J.H."/>
            <person name="Hassan M."/>
            <person name="Klassen M."/>
            <person name="Woodard K."/>
            <person name="Webb A."/>
            <person name="Webby R.J."/>
            <person name="El Zowalaty M.E."/>
        </authorList>
    </citation>
    <scope>NUCLEOTIDE SEQUENCE [LARGE SCALE GENOMIC DNA]</scope>
    <source>
        <strain evidence="2">Pf1</strain>
    </source>
</reference>
<name>A0AAV0STC4_9STRA</name>
<proteinExistence type="predicted"/>
<evidence type="ECO:0000313" key="3">
    <source>
        <dbReference type="EMBL" id="CAI5707374.1"/>
    </source>
</evidence>
<comment type="caution">
    <text evidence="3">The sequence shown here is derived from an EMBL/GenBank/DDBJ whole genome shotgun (WGS) entry which is preliminary data.</text>
</comment>
<dbReference type="PROSITE" id="PS50003">
    <property type="entry name" value="PH_DOMAIN"/>
    <property type="match status" value="1"/>
</dbReference>
<keyword evidence="4" id="KW-1185">Reference proteome</keyword>
<evidence type="ECO:0000313" key="2">
    <source>
        <dbReference type="EMBL" id="CAH0486070.1"/>
    </source>
</evidence>
<dbReference type="InterPro" id="IPR001849">
    <property type="entry name" value="PH_domain"/>
</dbReference>
<dbReference type="SMART" id="SM00233">
    <property type="entry name" value="PH"/>
    <property type="match status" value="1"/>
</dbReference>
<dbReference type="EMBL" id="CAKLBC010000351">
    <property type="protein sequence ID" value="CAH0486070.1"/>
    <property type="molecule type" value="Genomic_DNA"/>
</dbReference>
<gene>
    <name evidence="2" type="ORF">PFR001_LOCUS1724</name>
    <name evidence="3" type="ORF">PFR002_LOCUS1450</name>
</gene>